<feature type="transmembrane region" description="Helical" evidence="10">
    <location>
        <begin position="57"/>
        <end position="86"/>
    </location>
</feature>
<dbReference type="PROSITE" id="PS00237">
    <property type="entry name" value="G_PROTEIN_RECEP_F1_1"/>
    <property type="match status" value="1"/>
</dbReference>
<dbReference type="GO" id="GO:0030425">
    <property type="term" value="C:dendrite"/>
    <property type="evidence" value="ECO:0007669"/>
    <property type="project" value="TreeGrafter"/>
</dbReference>
<feature type="transmembrane region" description="Helical" evidence="10">
    <location>
        <begin position="176"/>
        <end position="201"/>
    </location>
</feature>
<evidence type="ECO:0000259" key="11">
    <source>
        <dbReference type="PROSITE" id="PS50262"/>
    </source>
</evidence>
<reference evidence="12" key="1">
    <citation type="submission" date="2021-02" db="EMBL/GenBank/DDBJ databases">
        <authorList>
            <person name="Nowell W R."/>
        </authorList>
    </citation>
    <scope>NUCLEOTIDE SEQUENCE</scope>
    <source>
        <strain evidence="12">Ploen Becks lab</strain>
    </source>
</reference>
<keyword evidence="7 9" id="KW-0675">Receptor</keyword>
<dbReference type="GO" id="GO:0007197">
    <property type="term" value="P:adenylate cyclase-inhibiting G protein-coupled acetylcholine receptor signaling pathway"/>
    <property type="evidence" value="ECO:0007669"/>
    <property type="project" value="TreeGrafter"/>
</dbReference>
<evidence type="ECO:0000256" key="10">
    <source>
        <dbReference type="SAM" id="Phobius"/>
    </source>
</evidence>
<keyword evidence="4 10" id="KW-1133">Transmembrane helix</keyword>
<evidence type="ECO:0000313" key="12">
    <source>
        <dbReference type="EMBL" id="CAF0823387.1"/>
    </source>
</evidence>
<feature type="transmembrane region" description="Helical" evidence="10">
    <location>
        <begin position="398"/>
        <end position="421"/>
    </location>
</feature>
<dbReference type="AlphaFoldDB" id="A0A813UHA0"/>
<dbReference type="GO" id="GO:0016907">
    <property type="term" value="F:G protein-coupled acetylcholine receptor activity"/>
    <property type="evidence" value="ECO:0007669"/>
    <property type="project" value="InterPro"/>
</dbReference>
<evidence type="ECO:0000256" key="4">
    <source>
        <dbReference type="ARBA" id="ARBA00022989"/>
    </source>
</evidence>
<keyword evidence="8 9" id="KW-0807">Transducer</keyword>
<dbReference type="Gene3D" id="1.20.1070.10">
    <property type="entry name" value="Rhodopsin 7-helix transmembrane proteins"/>
    <property type="match status" value="1"/>
</dbReference>
<dbReference type="SMART" id="SM01381">
    <property type="entry name" value="7TM_GPCR_Srsx"/>
    <property type="match status" value="1"/>
</dbReference>
<dbReference type="PANTHER" id="PTHR24247">
    <property type="entry name" value="5-HYDROXYTRYPTAMINE RECEPTOR"/>
    <property type="match status" value="1"/>
</dbReference>
<keyword evidence="2" id="KW-1003">Cell membrane</keyword>
<dbReference type="PRINTS" id="PR00243">
    <property type="entry name" value="MUSCARINICR"/>
</dbReference>
<dbReference type="OrthoDB" id="10071887at2759"/>
<protein>
    <recommendedName>
        <fullName evidence="11">G-protein coupled receptors family 1 profile domain-containing protein</fullName>
    </recommendedName>
</protein>
<dbReference type="GO" id="GO:0007187">
    <property type="term" value="P:G protein-coupled receptor signaling pathway, coupled to cyclic nucleotide second messenger"/>
    <property type="evidence" value="ECO:0007669"/>
    <property type="project" value="TreeGrafter"/>
</dbReference>
<keyword evidence="5 9" id="KW-0297">G-protein coupled receptor</keyword>
<dbReference type="PROSITE" id="PS50262">
    <property type="entry name" value="G_PROTEIN_RECEP_F1_2"/>
    <property type="match status" value="1"/>
</dbReference>
<feature type="domain" description="G-protein coupled receptors family 1 profile" evidence="11">
    <location>
        <begin position="76"/>
        <end position="449"/>
    </location>
</feature>
<keyword evidence="3 9" id="KW-0812">Transmembrane</keyword>
<feature type="transmembrane region" description="Helical" evidence="10">
    <location>
        <begin position="93"/>
        <end position="113"/>
    </location>
</feature>
<evidence type="ECO:0000256" key="1">
    <source>
        <dbReference type="ARBA" id="ARBA00004651"/>
    </source>
</evidence>
<comment type="caution">
    <text evidence="12">The sequence shown here is derived from an EMBL/GenBank/DDBJ whole genome shotgun (WGS) entry which is preliminary data.</text>
</comment>
<evidence type="ECO:0000313" key="13">
    <source>
        <dbReference type="Proteomes" id="UP000663879"/>
    </source>
</evidence>
<organism evidence="12 13">
    <name type="scientific">Brachionus calyciflorus</name>
    <dbReference type="NCBI Taxonomy" id="104777"/>
    <lineage>
        <taxon>Eukaryota</taxon>
        <taxon>Metazoa</taxon>
        <taxon>Spiralia</taxon>
        <taxon>Gnathifera</taxon>
        <taxon>Rotifera</taxon>
        <taxon>Eurotatoria</taxon>
        <taxon>Monogononta</taxon>
        <taxon>Pseudotrocha</taxon>
        <taxon>Ploima</taxon>
        <taxon>Brachionidae</taxon>
        <taxon>Brachionus</taxon>
    </lineage>
</organism>
<dbReference type="PRINTS" id="PR00237">
    <property type="entry name" value="GPCRRHODOPSN"/>
</dbReference>
<comment type="subcellular location">
    <subcellularLocation>
        <location evidence="1">Cell membrane</location>
        <topology evidence="1">Multi-pass membrane protein</topology>
    </subcellularLocation>
</comment>
<accession>A0A813UHA0</accession>
<evidence type="ECO:0000256" key="3">
    <source>
        <dbReference type="ARBA" id="ARBA00022692"/>
    </source>
</evidence>
<sequence>MSNSNLYKNLIHNNYLEIDSNITQNLNLSSNSFPSLISHLNKNEQFFDSNNLTFDPWLTITIAIIASMMSLITIIGNVFVITAFIIDKNLRKYSNYFILNLSIADLLIGILIPPYAPFLLNKRLWKFGKLACTIWLVFDYVVGSASVLCIVVISLDRYLLVSRGLKYVSGQKVTKAIIIMLTVWSIAFFNYAPAIIFWEIISGRQTVKEGECQVAFHDNLVYLTATACVEFFAPLISICGLNLAVYLNIRKRSRGLIRTENPKFNLVKKLSKKADIINEDLNKTNPENEKLNEKVVHSISSSVSSSMEDLNKCKSIKEEHNKNESSYLIHDFDNDNRLKRKKSKSLISVDKDANHNYENNLPTVVKQTNRNAYISAKPKRTMSNNRTLTKDKKAARSLFILVFVFVFCWAPYTFLTLIKAVWPSIINDHVYEFSFWLLWFNSTLNPILYPFLHVKFRKAFCKILQYILFCFNINKKKGYTLPNNYKSKKSFNLRGKKPEIIPSSV</sequence>
<dbReference type="InterPro" id="IPR000276">
    <property type="entry name" value="GPCR_Rhodpsn"/>
</dbReference>
<dbReference type="SUPFAM" id="SSF81321">
    <property type="entry name" value="Family A G protein-coupled receptor-like"/>
    <property type="match status" value="1"/>
</dbReference>
<feature type="transmembrane region" description="Helical" evidence="10">
    <location>
        <begin position="221"/>
        <end position="249"/>
    </location>
</feature>
<evidence type="ECO:0000256" key="6">
    <source>
        <dbReference type="ARBA" id="ARBA00023136"/>
    </source>
</evidence>
<comment type="similarity">
    <text evidence="9">Belongs to the G-protein coupled receptor 1 family.</text>
</comment>
<keyword evidence="6 10" id="KW-0472">Membrane</keyword>
<evidence type="ECO:0000256" key="7">
    <source>
        <dbReference type="ARBA" id="ARBA00023170"/>
    </source>
</evidence>
<dbReference type="InterPro" id="IPR000995">
    <property type="entry name" value="Musac_Ach_rcpt"/>
</dbReference>
<dbReference type="Pfam" id="PF00001">
    <property type="entry name" value="7tm_1"/>
    <property type="match status" value="1"/>
</dbReference>
<evidence type="ECO:0000256" key="5">
    <source>
        <dbReference type="ARBA" id="ARBA00023040"/>
    </source>
</evidence>
<dbReference type="GO" id="GO:0045202">
    <property type="term" value="C:synapse"/>
    <property type="evidence" value="ECO:0007669"/>
    <property type="project" value="TreeGrafter"/>
</dbReference>
<evidence type="ECO:0000256" key="8">
    <source>
        <dbReference type="ARBA" id="ARBA00023224"/>
    </source>
</evidence>
<dbReference type="Proteomes" id="UP000663879">
    <property type="component" value="Unassembled WGS sequence"/>
</dbReference>
<keyword evidence="13" id="KW-1185">Reference proteome</keyword>
<feature type="transmembrane region" description="Helical" evidence="10">
    <location>
        <begin position="133"/>
        <end position="155"/>
    </location>
</feature>
<proteinExistence type="inferred from homology"/>
<name>A0A813UHA0_9BILA</name>
<dbReference type="GO" id="GO:0005886">
    <property type="term" value="C:plasma membrane"/>
    <property type="evidence" value="ECO:0007669"/>
    <property type="project" value="UniProtKB-SubCell"/>
</dbReference>
<evidence type="ECO:0000256" key="9">
    <source>
        <dbReference type="RuleBase" id="RU000688"/>
    </source>
</evidence>
<dbReference type="GO" id="GO:0004993">
    <property type="term" value="F:G protein-coupled serotonin receptor activity"/>
    <property type="evidence" value="ECO:0007669"/>
    <property type="project" value="TreeGrafter"/>
</dbReference>
<dbReference type="PANTHER" id="PTHR24247:SF254">
    <property type="entry name" value="HISTAMINE H3 RECEPTOR"/>
    <property type="match status" value="1"/>
</dbReference>
<dbReference type="EMBL" id="CAJNOC010000978">
    <property type="protein sequence ID" value="CAF0823387.1"/>
    <property type="molecule type" value="Genomic_DNA"/>
</dbReference>
<evidence type="ECO:0000256" key="2">
    <source>
        <dbReference type="ARBA" id="ARBA00022475"/>
    </source>
</evidence>
<gene>
    <name evidence="12" type="ORF">OXX778_LOCUS7588</name>
</gene>
<feature type="transmembrane region" description="Helical" evidence="10">
    <location>
        <begin position="433"/>
        <end position="452"/>
    </location>
</feature>
<dbReference type="InterPro" id="IPR017452">
    <property type="entry name" value="GPCR_Rhodpsn_7TM"/>
</dbReference>